<proteinExistence type="predicted"/>
<dbReference type="GeneID" id="70236821"/>
<evidence type="ECO:0000313" key="2">
    <source>
        <dbReference type="Proteomes" id="UP000769157"/>
    </source>
</evidence>
<gene>
    <name evidence="1" type="ORF">OGAPHI_004856</name>
</gene>
<sequence length="170" mass="18481">MANRFGSCAQKLMISPKTLEMALEHKNNATTKLFIAGEDIVYASSYAVTVAKHSPTACNPNMHAHHQAEIGATSSQFEAPSQPHLLMDALSASSTRHIRYAVGGIDPGTLRSEFSSTDPSNSWKVIISGCLEPCICLMLFESRWVLTGDIRSPEFTSNAFDDSSSKTIEL</sequence>
<accession>A0A9P8P2T4</accession>
<comment type="caution">
    <text evidence="1">The sequence shown here is derived from an EMBL/GenBank/DDBJ whole genome shotgun (WGS) entry which is preliminary data.</text>
</comment>
<organism evidence="1 2">
    <name type="scientific">Ogataea philodendri</name>
    <dbReference type="NCBI Taxonomy" id="1378263"/>
    <lineage>
        <taxon>Eukaryota</taxon>
        <taxon>Fungi</taxon>
        <taxon>Dikarya</taxon>
        <taxon>Ascomycota</taxon>
        <taxon>Saccharomycotina</taxon>
        <taxon>Pichiomycetes</taxon>
        <taxon>Pichiales</taxon>
        <taxon>Pichiaceae</taxon>
        <taxon>Ogataea</taxon>
    </lineage>
</organism>
<reference evidence="1" key="2">
    <citation type="submission" date="2021-01" db="EMBL/GenBank/DDBJ databases">
        <authorList>
            <person name="Schikora-Tamarit M.A."/>
        </authorList>
    </citation>
    <scope>NUCLEOTIDE SEQUENCE</scope>
    <source>
        <strain evidence="1">CBS6075</strain>
    </source>
</reference>
<dbReference type="RefSeq" id="XP_046060422.1">
    <property type="nucleotide sequence ID" value="XM_046205979.1"/>
</dbReference>
<evidence type="ECO:0000313" key="1">
    <source>
        <dbReference type="EMBL" id="KAH3664142.1"/>
    </source>
</evidence>
<name>A0A9P8P2T4_9ASCO</name>
<reference evidence="1" key="1">
    <citation type="journal article" date="2021" name="Open Biol.">
        <title>Shared evolutionary footprints suggest mitochondrial oxidative damage underlies multiple complex I losses in fungi.</title>
        <authorList>
            <person name="Schikora-Tamarit M.A."/>
            <person name="Marcet-Houben M."/>
            <person name="Nosek J."/>
            <person name="Gabaldon T."/>
        </authorList>
    </citation>
    <scope>NUCLEOTIDE SEQUENCE</scope>
    <source>
        <strain evidence="1">CBS6075</strain>
    </source>
</reference>
<dbReference type="Proteomes" id="UP000769157">
    <property type="component" value="Unassembled WGS sequence"/>
</dbReference>
<keyword evidence="2" id="KW-1185">Reference proteome</keyword>
<dbReference type="AlphaFoldDB" id="A0A9P8P2T4"/>
<dbReference type="EMBL" id="JAEUBE010000352">
    <property type="protein sequence ID" value="KAH3664142.1"/>
    <property type="molecule type" value="Genomic_DNA"/>
</dbReference>
<protein>
    <submittedName>
        <fullName evidence="1">Uncharacterized protein</fullName>
    </submittedName>
</protein>